<sequence>MELNKEHFLVFFGGMCLAALHGIDNFCINFYVGA</sequence>
<protein>
    <submittedName>
        <fullName evidence="1">Uncharacterized protein</fullName>
    </submittedName>
</protein>
<evidence type="ECO:0000313" key="1">
    <source>
        <dbReference type="EMBL" id="MBX41029.1"/>
    </source>
</evidence>
<organism evidence="1">
    <name type="scientific">Rhizophora mucronata</name>
    <name type="common">Asiatic mangrove</name>
    <dbReference type="NCBI Taxonomy" id="61149"/>
    <lineage>
        <taxon>Eukaryota</taxon>
        <taxon>Viridiplantae</taxon>
        <taxon>Streptophyta</taxon>
        <taxon>Embryophyta</taxon>
        <taxon>Tracheophyta</taxon>
        <taxon>Spermatophyta</taxon>
        <taxon>Magnoliopsida</taxon>
        <taxon>eudicotyledons</taxon>
        <taxon>Gunneridae</taxon>
        <taxon>Pentapetalae</taxon>
        <taxon>rosids</taxon>
        <taxon>fabids</taxon>
        <taxon>Malpighiales</taxon>
        <taxon>Rhizophoraceae</taxon>
        <taxon>Rhizophora</taxon>
    </lineage>
</organism>
<name>A0A2P2NF07_RHIMU</name>
<dbReference type="AlphaFoldDB" id="A0A2P2NF07"/>
<reference evidence="1" key="1">
    <citation type="submission" date="2018-02" db="EMBL/GenBank/DDBJ databases">
        <title>Rhizophora mucronata_Transcriptome.</title>
        <authorList>
            <person name="Meera S.P."/>
            <person name="Sreeshan A."/>
            <person name="Augustine A."/>
        </authorList>
    </citation>
    <scope>NUCLEOTIDE SEQUENCE</scope>
    <source>
        <tissue evidence="1">Leaf</tissue>
    </source>
</reference>
<dbReference type="EMBL" id="GGEC01060545">
    <property type="protein sequence ID" value="MBX41029.1"/>
    <property type="molecule type" value="Transcribed_RNA"/>
</dbReference>
<proteinExistence type="predicted"/>
<accession>A0A2P2NF07</accession>